<accession>A0A0R0IGJ2</accession>
<dbReference type="EMBL" id="CM000841">
    <property type="protein sequence ID" value="KRH41542.1"/>
    <property type="molecule type" value="Genomic_DNA"/>
</dbReference>
<evidence type="ECO:0000313" key="4">
    <source>
        <dbReference type="Proteomes" id="UP000008827"/>
    </source>
</evidence>
<protein>
    <recommendedName>
        <fullName evidence="1">BURP domain-containing protein</fullName>
    </recommendedName>
</protein>
<dbReference type="PaxDb" id="3847-GLYMA08G04091.1"/>
<dbReference type="PROSITE" id="PS51277">
    <property type="entry name" value="BURP"/>
    <property type="match status" value="1"/>
</dbReference>
<dbReference type="InterPro" id="IPR004873">
    <property type="entry name" value="BURP_dom"/>
</dbReference>
<dbReference type="PANTHER" id="PTHR31236">
    <property type="entry name" value="BURP DOMAIN PROTEIN USPL1-LIKE"/>
    <property type="match status" value="1"/>
</dbReference>
<reference evidence="2 3" key="1">
    <citation type="journal article" date="2010" name="Nature">
        <title>Genome sequence of the palaeopolyploid soybean.</title>
        <authorList>
            <person name="Schmutz J."/>
            <person name="Cannon S.B."/>
            <person name="Schlueter J."/>
            <person name="Ma J."/>
            <person name="Mitros T."/>
            <person name="Nelson W."/>
            <person name="Hyten D.L."/>
            <person name="Song Q."/>
            <person name="Thelen J.J."/>
            <person name="Cheng J."/>
            <person name="Xu D."/>
            <person name="Hellsten U."/>
            <person name="May G.D."/>
            <person name="Yu Y."/>
            <person name="Sakurai T."/>
            <person name="Umezawa T."/>
            <person name="Bhattacharyya M.K."/>
            <person name="Sandhu D."/>
            <person name="Valliyodan B."/>
            <person name="Lindquist E."/>
            <person name="Peto M."/>
            <person name="Grant D."/>
            <person name="Shu S."/>
            <person name="Goodstein D."/>
            <person name="Barry K."/>
            <person name="Futrell-Griggs M."/>
            <person name="Abernathy B."/>
            <person name="Du J."/>
            <person name="Tian Z."/>
            <person name="Zhu L."/>
            <person name="Gill N."/>
            <person name="Joshi T."/>
            <person name="Libault M."/>
            <person name="Sethuraman A."/>
            <person name="Zhang X.-C."/>
            <person name="Shinozaki K."/>
            <person name="Nguyen H.T."/>
            <person name="Wing R.A."/>
            <person name="Cregan P."/>
            <person name="Specht J."/>
            <person name="Grimwood J."/>
            <person name="Rokhsar D."/>
            <person name="Stacey G."/>
            <person name="Shoemaker R.C."/>
            <person name="Jackson S.A."/>
        </authorList>
    </citation>
    <scope>NUCLEOTIDE SEQUENCE</scope>
    <source>
        <strain evidence="3">cv. Williams 82</strain>
        <tissue evidence="2">Callus</tissue>
    </source>
</reference>
<dbReference type="AlphaFoldDB" id="A0A0R0IGJ2"/>
<reference evidence="2" key="3">
    <citation type="submission" date="2018-07" db="EMBL/GenBank/DDBJ databases">
        <title>WGS assembly of Glycine max.</title>
        <authorList>
            <person name="Schmutz J."/>
            <person name="Cannon S."/>
            <person name="Schlueter J."/>
            <person name="Ma J."/>
            <person name="Mitros T."/>
            <person name="Nelson W."/>
            <person name="Hyten D."/>
            <person name="Song Q."/>
            <person name="Thelen J."/>
            <person name="Cheng J."/>
            <person name="Xu D."/>
            <person name="Hellsten U."/>
            <person name="May G."/>
            <person name="Yu Y."/>
            <person name="Sakurai T."/>
            <person name="Umezawa T."/>
            <person name="Bhattacharyya M."/>
            <person name="Sandhu D."/>
            <person name="Valliyodan B."/>
            <person name="Lindquist E."/>
            <person name="Peto M."/>
            <person name="Grant D."/>
            <person name="Shu S."/>
            <person name="Goodstein D."/>
            <person name="Barry K."/>
            <person name="Futrell-Griggs M."/>
            <person name="Abernathy B."/>
            <person name="Du J."/>
            <person name="Tian Z."/>
            <person name="Zhu L."/>
            <person name="Gill N."/>
            <person name="Joshi T."/>
            <person name="Libault M."/>
            <person name="Sethuraman A."/>
            <person name="Zhang X."/>
            <person name="Shinozaki K."/>
            <person name="Nguyen H."/>
            <person name="Wing R."/>
            <person name="Cregan P."/>
            <person name="Specht J."/>
            <person name="Grimwood J."/>
            <person name="Rokhsar D."/>
            <person name="Stacey G."/>
            <person name="Shoemaker R."/>
            <person name="Jackson S."/>
        </authorList>
    </citation>
    <scope>NUCLEOTIDE SEQUENCE</scope>
    <source>
        <tissue evidence="2">Callus</tissue>
    </source>
</reference>
<evidence type="ECO:0000313" key="3">
    <source>
        <dbReference type="EnsemblPlants" id="KRH41542"/>
    </source>
</evidence>
<gene>
    <name evidence="2" type="ORF">GLYMA_08G036700</name>
</gene>
<evidence type="ECO:0000313" key="2">
    <source>
        <dbReference type="EMBL" id="KRH41542.1"/>
    </source>
</evidence>
<dbReference type="OMA" id="HTFADIC"/>
<proteinExistence type="predicted"/>
<dbReference type="Pfam" id="PF03181">
    <property type="entry name" value="BURP"/>
    <property type="match status" value="1"/>
</dbReference>
<dbReference type="InterPro" id="IPR044816">
    <property type="entry name" value="BURP"/>
</dbReference>
<keyword evidence="4" id="KW-1185">Reference proteome</keyword>
<dbReference type="EnsemblPlants" id="KRH41542">
    <property type="protein sequence ID" value="KRH41542"/>
    <property type="gene ID" value="GLYMA_08G036700"/>
</dbReference>
<reference evidence="3" key="2">
    <citation type="submission" date="2018-02" db="UniProtKB">
        <authorList>
            <consortium name="EnsemblPlants"/>
        </authorList>
    </citation>
    <scope>IDENTIFICATION</scope>
    <source>
        <strain evidence="3">Williams 82</strain>
    </source>
</reference>
<dbReference type="PANTHER" id="PTHR31236:SF39">
    <property type="entry name" value="EMBRYONIC ABUNDANT-LIKE PROTEIN"/>
    <property type="match status" value="1"/>
</dbReference>
<feature type="domain" description="BURP" evidence="1">
    <location>
        <begin position="125"/>
        <end position="193"/>
    </location>
</feature>
<name>A0A0R0IGJ2_SOYBN</name>
<dbReference type="InParanoid" id="A0A0R0IGJ2"/>
<dbReference type="Proteomes" id="UP000008827">
    <property type="component" value="Chromosome 8"/>
</dbReference>
<organism evidence="2">
    <name type="scientific">Glycine max</name>
    <name type="common">Soybean</name>
    <name type="synonym">Glycine hispida</name>
    <dbReference type="NCBI Taxonomy" id="3847"/>
    <lineage>
        <taxon>Eukaryota</taxon>
        <taxon>Viridiplantae</taxon>
        <taxon>Streptophyta</taxon>
        <taxon>Embryophyta</taxon>
        <taxon>Tracheophyta</taxon>
        <taxon>Spermatophyta</taxon>
        <taxon>Magnoliopsida</taxon>
        <taxon>eudicotyledons</taxon>
        <taxon>Gunneridae</taxon>
        <taxon>Pentapetalae</taxon>
        <taxon>rosids</taxon>
        <taxon>fabids</taxon>
        <taxon>Fabales</taxon>
        <taxon>Fabaceae</taxon>
        <taxon>Papilionoideae</taxon>
        <taxon>50 kb inversion clade</taxon>
        <taxon>NPAAA clade</taxon>
        <taxon>indigoferoid/millettioid clade</taxon>
        <taxon>Phaseoleae</taxon>
        <taxon>Glycine</taxon>
        <taxon>Glycine subgen. Soja</taxon>
    </lineage>
</organism>
<evidence type="ECO:0000259" key="1">
    <source>
        <dbReference type="PROSITE" id="PS51277"/>
    </source>
</evidence>
<dbReference type="Gramene" id="KRH41542">
    <property type="protein sequence ID" value="KRH41542"/>
    <property type="gene ID" value="GLYMA_08G036700"/>
</dbReference>
<sequence>MILLRHETYANPNTPIPSALRDLVKPGPEGVEIDNLPMQIVDTQYPKTFFYEEDLHPEKTMNVQFSKSPFTQPFTVFAWLKGLEIKDIEKGHTFADICMMREHVEGERNWERTFKYFQVPFVDKQEQYTVEGVQNLGGKAVMCHRLNFRTAVFYCHVVHGTTAFIVPMVAGDGTKTRTLSCGQDTAYQTDVVV</sequence>